<evidence type="ECO:0000259" key="2">
    <source>
        <dbReference type="PROSITE" id="PS50048"/>
    </source>
</evidence>
<accession>A0A068S0T0</accession>
<proteinExistence type="predicted"/>
<dbReference type="PROSITE" id="PS00463">
    <property type="entry name" value="ZN2_CY6_FUNGAL_1"/>
    <property type="match status" value="1"/>
</dbReference>
<dbReference type="EMBL" id="CBTN010000030">
    <property type="protein sequence ID" value="CDH55580.1"/>
    <property type="molecule type" value="Genomic_DNA"/>
</dbReference>
<dbReference type="SUPFAM" id="SSF57701">
    <property type="entry name" value="Zn2/Cys6 DNA-binding domain"/>
    <property type="match status" value="1"/>
</dbReference>
<dbReference type="GO" id="GO:0008270">
    <property type="term" value="F:zinc ion binding"/>
    <property type="evidence" value="ECO:0007669"/>
    <property type="project" value="InterPro"/>
</dbReference>
<name>A0A068S0T0_9FUNG</name>
<dbReference type="CDD" id="cd00067">
    <property type="entry name" value="GAL4"/>
    <property type="match status" value="1"/>
</dbReference>
<feature type="domain" description="Zn(2)-C6 fungal-type" evidence="2">
    <location>
        <begin position="109"/>
        <end position="138"/>
    </location>
</feature>
<dbReference type="SMART" id="SM00066">
    <property type="entry name" value="GAL4"/>
    <property type="match status" value="1"/>
</dbReference>
<dbReference type="AlphaFoldDB" id="A0A068S0T0"/>
<dbReference type="Gene3D" id="4.10.240.10">
    <property type="entry name" value="Zn(2)-C6 fungal-type DNA-binding domain"/>
    <property type="match status" value="1"/>
</dbReference>
<feature type="region of interest" description="Disordered" evidence="1">
    <location>
        <begin position="215"/>
        <end position="259"/>
    </location>
</feature>
<dbReference type="Proteomes" id="UP000027586">
    <property type="component" value="Unassembled WGS sequence"/>
</dbReference>
<comment type="caution">
    <text evidence="3">The sequence shown here is derived from an EMBL/GenBank/DDBJ whole genome shotgun (WGS) entry which is preliminary data.</text>
</comment>
<dbReference type="InterPro" id="IPR001138">
    <property type="entry name" value="Zn2Cys6_DnaBD"/>
</dbReference>
<dbReference type="PROSITE" id="PS50048">
    <property type="entry name" value="ZN2_CY6_FUNGAL_2"/>
    <property type="match status" value="1"/>
</dbReference>
<feature type="compositionally biased region" description="Pro residues" evidence="1">
    <location>
        <begin position="228"/>
        <end position="237"/>
    </location>
</feature>
<gene>
    <name evidence="3" type="ORF">LCOR_06710.1</name>
</gene>
<protein>
    <recommendedName>
        <fullName evidence="2">Zn(2)-C6 fungal-type domain-containing protein</fullName>
    </recommendedName>
</protein>
<dbReference type="GO" id="GO:0000981">
    <property type="term" value="F:DNA-binding transcription factor activity, RNA polymerase II-specific"/>
    <property type="evidence" value="ECO:0007669"/>
    <property type="project" value="InterPro"/>
</dbReference>
<dbReference type="InterPro" id="IPR036864">
    <property type="entry name" value="Zn2-C6_fun-type_DNA-bd_sf"/>
</dbReference>
<organism evidence="3 4">
    <name type="scientific">Lichtheimia corymbifera JMRC:FSU:9682</name>
    <dbReference type="NCBI Taxonomy" id="1263082"/>
    <lineage>
        <taxon>Eukaryota</taxon>
        <taxon>Fungi</taxon>
        <taxon>Fungi incertae sedis</taxon>
        <taxon>Mucoromycota</taxon>
        <taxon>Mucoromycotina</taxon>
        <taxon>Mucoromycetes</taxon>
        <taxon>Mucorales</taxon>
        <taxon>Lichtheimiaceae</taxon>
        <taxon>Lichtheimia</taxon>
    </lineage>
</organism>
<evidence type="ECO:0000313" key="4">
    <source>
        <dbReference type="Proteomes" id="UP000027586"/>
    </source>
</evidence>
<dbReference type="Pfam" id="PF00172">
    <property type="entry name" value="Zn_clus"/>
    <property type="match status" value="1"/>
</dbReference>
<keyword evidence="4" id="KW-1185">Reference proteome</keyword>
<reference evidence="3" key="1">
    <citation type="submission" date="2013-08" db="EMBL/GenBank/DDBJ databases">
        <title>Gene expansion shapes genome architecture in the human pathogen Lichtheimia corymbifera: an evolutionary genomics analysis in the ancient terrestrial Mucorales (Mucoromycotina).</title>
        <authorList>
            <person name="Schwartze V.U."/>
            <person name="Winter S."/>
            <person name="Shelest E."/>
            <person name="Marcet-Houben M."/>
            <person name="Horn F."/>
            <person name="Wehner S."/>
            <person name="Hoffmann K."/>
            <person name="Riege K."/>
            <person name="Sammeth M."/>
            <person name="Nowrousian M."/>
            <person name="Valiante V."/>
            <person name="Linde J."/>
            <person name="Jacobsen I.D."/>
            <person name="Marz M."/>
            <person name="Brakhage A.A."/>
            <person name="Gabaldon T."/>
            <person name="Bocker S."/>
            <person name="Voigt K."/>
        </authorList>
    </citation>
    <scope>NUCLEOTIDE SEQUENCE [LARGE SCALE GENOMIC DNA]</scope>
    <source>
        <strain evidence="3">FSU 9682</strain>
    </source>
</reference>
<sequence>MTQLSTFSQSFSGPCDYSSSNNPSPCVYKTRHCTGQMQCQYCIAAAQQHDSLLSNQSSSNTKPWRVAFFPEYHQQPHHHHPYYQQQRYSSKLAFSNIQHVPRRLSSGSACETCRRRKTKCDGGQPCAYCATNRIQCIHRPTKKRSHHHISKQTAVMMGWSADDAALEKTNRQSLPTAIRKDYTIMGSKQAARMLKEEKIEHKPIVKQTSCPSLKVMPWSTNTRNISPPATPPPPPPAESNITPKEAMPSVTGKGVDKKE</sequence>
<dbReference type="STRING" id="1263082.A0A068S0T0"/>
<evidence type="ECO:0000313" key="3">
    <source>
        <dbReference type="EMBL" id="CDH55580.1"/>
    </source>
</evidence>
<dbReference type="VEuPathDB" id="FungiDB:LCOR_06710.1"/>
<feature type="region of interest" description="Disordered" evidence="1">
    <location>
        <begin position="1"/>
        <end position="21"/>
    </location>
</feature>
<dbReference type="OrthoDB" id="2123952at2759"/>
<evidence type="ECO:0000256" key="1">
    <source>
        <dbReference type="SAM" id="MobiDB-lite"/>
    </source>
</evidence>